<dbReference type="PANTHER" id="PTHR43214:SF17">
    <property type="entry name" value="TRANSCRIPTIONAL REGULATORY PROTEIN RCSB"/>
    <property type="match status" value="1"/>
</dbReference>
<dbReference type="SMART" id="SM00448">
    <property type="entry name" value="REC"/>
    <property type="match status" value="1"/>
</dbReference>
<dbReference type="PROSITE" id="PS50043">
    <property type="entry name" value="HTH_LUXR_2"/>
    <property type="match status" value="1"/>
</dbReference>
<dbReference type="InterPro" id="IPR016032">
    <property type="entry name" value="Sig_transdc_resp-reg_C-effctor"/>
</dbReference>
<feature type="domain" description="Response regulatory" evidence="5">
    <location>
        <begin position="6"/>
        <end position="126"/>
    </location>
</feature>
<dbReference type="InterPro" id="IPR036388">
    <property type="entry name" value="WH-like_DNA-bd_sf"/>
</dbReference>
<dbReference type="SUPFAM" id="SSF52172">
    <property type="entry name" value="CheY-like"/>
    <property type="match status" value="1"/>
</dbReference>
<dbReference type="GO" id="GO:0000160">
    <property type="term" value="P:phosphorelay signal transduction system"/>
    <property type="evidence" value="ECO:0007669"/>
    <property type="project" value="InterPro"/>
</dbReference>
<keyword evidence="7" id="KW-1185">Reference proteome</keyword>
<dbReference type="InterPro" id="IPR058245">
    <property type="entry name" value="NreC/VraR/RcsB-like_REC"/>
</dbReference>
<dbReference type="STRING" id="326475.AWB66_01194"/>
<dbReference type="CDD" id="cd17535">
    <property type="entry name" value="REC_NarL-like"/>
    <property type="match status" value="1"/>
</dbReference>
<keyword evidence="2" id="KW-0238">DNA-binding</keyword>
<dbReference type="Proteomes" id="UP000054717">
    <property type="component" value="Unassembled WGS sequence"/>
</dbReference>
<dbReference type="Pfam" id="PF00072">
    <property type="entry name" value="Response_reg"/>
    <property type="match status" value="1"/>
</dbReference>
<dbReference type="PRINTS" id="PR00038">
    <property type="entry name" value="HTHLUXR"/>
</dbReference>
<evidence type="ECO:0000313" key="6">
    <source>
        <dbReference type="EMBL" id="SAL22216.1"/>
    </source>
</evidence>
<dbReference type="Gene3D" id="1.10.10.10">
    <property type="entry name" value="Winged helix-like DNA-binding domain superfamily/Winged helix DNA-binding domain"/>
    <property type="match status" value="1"/>
</dbReference>
<dbReference type="GO" id="GO:0006355">
    <property type="term" value="P:regulation of DNA-templated transcription"/>
    <property type="evidence" value="ECO:0007669"/>
    <property type="project" value="InterPro"/>
</dbReference>
<sequence length="214" mass="23294">MDKKIRVIVADDHPVVLDGICAYLRQDRRVEVVATARDAAGLATLVSDVPCDFVFSDIGMRGVNGESNSIAFLKRLVRQVPRPHIVAVTMIAHAQMLAGLLNLGVEGVVDKRDTLPSLSEAITAISGGRRFASAHASELLAAEPAWAPARAGTLSAREWEVFRLYASGMRMAEIARQFGRSNKTIATQRRSAVRKLGLENEFELIAYLQQIGLA</sequence>
<feature type="domain" description="HTH luxR-type" evidence="4">
    <location>
        <begin position="147"/>
        <end position="212"/>
    </location>
</feature>
<dbReference type="Gene3D" id="3.40.50.2300">
    <property type="match status" value="1"/>
</dbReference>
<accession>A0A158FQU8</accession>
<evidence type="ECO:0000256" key="2">
    <source>
        <dbReference type="ARBA" id="ARBA00023125"/>
    </source>
</evidence>
<dbReference type="InterPro" id="IPR039420">
    <property type="entry name" value="WalR-like"/>
</dbReference>
<organism evidence="6 7">
    <name type="scientific">Caballeronia telluris</name>
    <dbReference type="NCBI Taxonomy" id="326475"/>
    <lineage>
        <taxon>Bacteria</taxon>
        <taxon>Pseudomonadati</taxon>
        <taxon>Pseudomonadota</taxon>
        <taxon>Betaproteobacteria</taxon>
        <taxon>Burkholderiales</taxon>
        <taxon>Burkholderiaceae</taxon>
        <taxon>Caballeronia</taxon>
    </lineage>
</organism>
<dbReference type="PANTHER" id="PTHR43214">
    <property type="entry name" value="TWO-COMPONENT RESPONSE REGULATOR"/>
    <property type="match status" value="1"/>
</dbReference>
<dbReference type="AlphaFoldDB" id="A0A158FQU8"/>
<protein>
    <submittedName>
        <fullName evidence="6">LuxR family transcriptional regulator</fullName>
    </submittedName>
</protein>
<dbReference type="GO" id="GO:0003677">
    <property type="term" value="F:DNA binding"/>
    <property type="evidence" value="ECO:0007669"/>
    <property type="project" value="UniProtKB-KW"/>
</dbReference>
<evidence type="ECO:0000256" key="3">
    <source>
        <dbReference type="PROSITE-ProRule" id="PRU00169"/>
    </source>
</evidence>
<dbReference type="PROSITE" id="PS50110">
    <property type="entry name" value="RESPONSE_REGULATORY"/>
    <property type="match status" value="1"/>
</dbReference>
<evidence type="ECO:0000259" key="4">
    <source>
        <dbReference type="PROSITE" id="PS50043"/>
    </source>
</evidence>
<evidence type="ECO:0000256" key="1">
    <source>
        <dbReference type="ARBA" id="ARBA00022553"/>
    </source>
</evidence>
<keyword evidence="1 3" id="KW-0597">Phosphoprotein</keyword>
<proteinExistence type="predicted"/>
<gene>
    <name evidence="6" type="ORF">AWB66_01194</name>
</gene>
<evidence type="ECO:0000313" key="7">
    <source>
        <dbReference type="Proteomes" id="UP000054717"/>
    </source>
</evidence>
<dbReference type="CDD" id="cd06170">
    <property type="entry name" value="LuxR_C_like"/>
    <property type="match status" value="1"/>
</dbReference>
<name>A0A158FQU8_9BURK</name>
<dbReference type="Pfam" id="PF00196">
    <property type="entry name" value="GerE"/>
    <property type="match status" value="1"/>
</dbReference>
<reference evidence="6" key="1">
    <citation type="submission" date="2016-01" db="EMBL/GenBank/DDBJ databases">
        <authorList>
            <person name="Peeters Charlotte."/>
        </authorList>
    </citation>
    <scope>NUCLEOTIDE SEQUENCE</scope>
    <source>
        <strain evidence="6">LMG 22936</strain>
    </source>
</reference>
<feature type="modified residue" description="4-aspartylphosphate" evidence="3">
    <location>
        <position position="57"/>
    </location>
</feature>
<dbReference type="SUPFAM" id="SSF46894">
    <property type="entry name" value="C-terminal effector domain of the bipartite response regulators"/>
    <property type="match status" value="1"/>
</dbReference>
<dbReference type="InterPro" id="IPR011006">
    <property type="entry name" value="CheY-like_superfamily"/>
</dbReference>
<dbReference type="EMBL" id="FCNZ02000003">
    <property type="protein sequence ID" value="SAL22216.1"/>
    <property type="molecule type" value="Genomic_DNA"/>
</dbReference>
<dbReference type="RefSeq" id="WP_087629333.1">
    <property type="nucleotide sequence ID" value="NZ_FCNZ02000003.1"/>
</dbReference>
<dbReference type="InterPro" id="IPR000792">
    <property type="entry name" value="Tscrpt_reg_LuxR_C"/>
</dbReference>
<dbReference type="InterPro" id="IPR001789">
    <property type="entry name" value="Sig_transdc_resp-reg_receiver"/>
</dbReference>
<comment type="caution">
    <text evidence="6">The sequence shown here is derived from an EMBL/GenBank/DDBJ whole genome shotgun (WGS) entry which is preliminary data.</text>
</comment>
<dbReference type="SMART" id="SM00421">
    <property type="entry name" value="HTH_LUXR"/>
    <property type="match status" value="1"/>
</dbReference>
<evidence type="ECO:0000259" key="5">
    <source>
        <dbReference type="PROSITE" id="PS50110"/>
    </source>
</evidence>